<protein>
    <recommendedName>
        <fullName evidence="4">DUF5350 family protein</fullName>
    </recommendedName>
</protein>
<evidence type="ECO:0000256" key="1">
    <source>
        <dbReference type="SAM" id="MobiDB-lite"/>
    </source>
</evidence>
<feature type="region of interest" description="Disordered" evidence="1">
    <location>
        <begin position="50"/>
        <end position="100"/>
    </location>
</feature>
<dbReference type="EMBL" id="CP036172">
    <property type="protein sequence ID" value="QSZ68121.1"/>
    <property type="molecule type" value="Genomic_DNA"/>
</dbReference>
<reference evidence="2" key="1">
    <citation type="journal article" date="2001" name="Int. J. Syst. Evol. Microbiol.">
        <title>Methanofollis aquaemaris sp. nov., a methanogen isolated from an aquaculture fish pond.</title>
        <authorList>
            <person name="Lai M.C."/>
            <person name="Chen S.C."/>
        </authorList>
    </citation>
    <scope>NUCLEOTIDE SEQUENCE</scope>
    <source>
        <strain evidence="2">N2F9704</strain>
    </source>
</reference>
<dbReference type="KEGG" id="maqe:RJ40_11750"/>
<dbReference type="RefSeq" id="WP_265581056.1">
    <property type="nucleotide sequence ID" value="NZ_CP036172.1"/>
</dbReference>
<evidence type="ECO:0000313" key="3">
    <source>
        <dbReference type="Proteomes" id="UP001042704"/>
    </source>
</evidence>
<evidence type="ECO:0000313" key="2">
    <source>
        <dbReference type="EMBL" id="QSZ68121.1"/>
    </source>
</evidence>
<name>A0A8A3S8Y5_9EURY</name>
<organism evidence="2 3">
    <name type="scientific">Methanofollis aquaemaris</name>
    <dbReference type="NCBI Taxonomy" id="126734"/>
    <lineage>
        <taxon>Archaea</taxon>
        <taxon>Methanobacteriati</taxon>
        <taxon>Methanobacteriota</taxon>
        <taxon>Stenosarchaea group</taxon>
        <taxon>Methanomicrobia</taxon>
        <taxon>Methanomicrobiales</taxon>
        <taxon>Methanomicrobiaceae</taxon>
        <taxon>Methanofollis</taxon>
    </lineage>
</organism>
<dbReference type="AlphaFoldDB" id="A0A8A3S8Y5"/>
<gene>
    <name evidence="2" type="ORF">RJ40_11750</name>
</gene>
<keyword evidence="3" id="KW-1185">Reference proteome</keyword>
<evidence type="ECO:0008006" key="4">
    <source>
        <dbReference type="Google" id="ProtNLM"/>
    </source>
</evidence>
<dbReference type="Proteomes" id="UP001042704">
    <property type="component" value="Chromosome"/>
</dbReference>
<reference evidence="2" key="2">
    <citation type="submission" date="2019-02" db="EMBL/GenBank/DDBJ databases">
        <authorList>
            <person name="Chen S.-C."/>
            <person name="Chien H.-H."/>
            <person name="Lai M.-C."/>
        </authorList>
    </citation>
    <scope>NUCLEOTIDE SEQUENCE</scope>
    <source>
        <strain evidence="2">N2F9704</strain>
    </source>
</reference>
<dbReference type="InterPro" id="IPR035258">
    <property type="entry name" value="DUF5350"/>
</dbReference>
<proteinExistence type="predicted"/>
<accession>A0A8A3S8Y5</accession>
<feature type="compositionally biased region" description="Basic residues" evidence="1">
    <location>
        <begin position="60"/>
        <end position="70"/>
    </location>
</feature>
<sequence>MGKTGTTTWAQVKNVRGKIRLVRAQESTQKKPGPNQRFKTSATLKKIAVQAERQQGRGGRGGRRGGRGGRGRGQEMNDQRVRRRMLRSKTTAMGVKQKSR</sequence>
<dbReference type="Pfam" id="PF17299">
    <property type="entry name" value="DUF5350"/>
    <property type="match status" value="1"/>
</dbReference>
<dbReference type="GeneID" id="76425052"/>